<evidence type="ECO:0000313" key="4">
    <source>
        <dbReference type="Proteomes" id="UP000469430"/>
    </source>
</evidence>
<feature type="region of interest" description="Disordered" evidence="1">
    <location>
        <begin position="152"/>
        <end position="194"/>
    </location>
</feature>
<dbReference type="OrthoDB" id="594865at2"/>
<dbReference type="Proteomes" id="UP000469430">
    <property type="component" value="Unassembled WGS sequence"/>
</dbReference>
<gene>
    <name evidence="3" type="ORF">GRI97_11260</name>
</gene>
<evidence type="ECO:0000256" key="2">
    <source>
        <dbReference type="SAM" id="SignalP"/>
    </source>
</evidence>
<comment type="caution">
    <text evidence="3">The sequence shown here is derived from an EMBL/GenBank/DDBJ whole genome shotgun (WGS) entry which is preliminary data.</text>
</comment>
<sequence>MRKILGCILSISLLAVPLPLLADTPSGVSDLVGARGAGGETQLQERGYIHIKTDRGDDRAWSYWWQPQRKQCLSIAVVEGRFDSITETPAPDCNQSASSGSGDRAAAIAVGAAALIGVIALAHQSHHHDDGQHAGDEASDAAFERGYRDGLYSQDYHNPDRSDQYSSGYGAGVNQRQRETEHRDQDGRGAAGYAPKVNLNDLLTARAPGAETQLSQRGFMNVYGYQVTDTSYTFWYNRATAQCVQVAVTDGRVRYISAIREASCQSHQR</sequence>
<reference evidence="3 4" key="1">
    <citation type="submission" date="2019-12" db="EMBL/GenBank/DDBJ databases">
        <title>Genomic-based taxomic classification of the family Erythrobacteraceae.</title>
        <authorList>
            <person name="Xu L."/>
        </authorList>
    </citation>
    <scope>NUCLEOTIDE SEQUENCE [LARGE SCALE GENOMIC DNA]</scope>
    <source>
        <strain evidence="3 4">S36</strain>
    </source>
</reference>
<feature type="chain" id="PRO_5026341835" evidence="2">
    <location>
        <begin position="23"/>
        <end position="269"/>
    </location>
</feature>
<evidence type="ECO:0000313" key="3">
    <source>
        <dbReference type="EMBL" id="MXO99566.1"/>
    </source>
</evidence>
<name>A0A6I4TU48_9SPHN</name>
<evidence type="ECO:0000256" key="1">
    <source>
        <dbReference type="SAM" id="MobiDB-lite"/>
    </source>
</evidence>
<keyword evidence="2" id="KW-0732">Signal</keyword>
<keyword evidence="4" id="KW-1185">Reference proteome</keyword>
<dbReference type="RefSeq" id="WP_161391278.1">
    <property type="nucleotide sequence ID" value="NZ_JBHSCP010000001.1"/>
</dbReference>
<accession>A0A6I4TU48</accession>
<dbReference type="EMBL" id="WTYJ01000002">
    <property type="protein sequence ID" value="MXO99566.1"/>
    <property type="molecule type" value="Genomic_DNA"/>
</dbReference>
<dbReference type="AlphaFoldDB" id="A0A6I4TU48"/>
<proteinExistence type="predicted"/>
<feature type="signal peptide" evidence="2">
    <location>
        <begin position="1"/>
        <end position="22"/>
    </location>
</feature>
<organism evidence="3 4">
    <name type="scientific">Croceibacterium xixiisoli</name>
    <dbReference type="NCBI Taxonomy" id="1476466"/>
    <lineage>
        <taxon>Bacteria</taxon>
        <taxon>Pseudomonadati</taxon>
        <taxon>Pseudomonadota</taxon>
        <taxon>Alphaproteobacteria</taxon>
        <taxon>Sphingomonadales</taxon>
        <taxon>Erythrobacteraceae</taxon>
        <taxon>Croceibacterium</taxon>
    </lineage>
</organism>
<feature type="compositionally biased region" description="Basic and acidic residues" evidence="1">
    <location>
        <begin position="176"/>
        <end position="187"/>
    </location>
</feature>
<protein>
    <submittedName>
        <fullName evidence="3">Uncharacterized protein</fullName>
    </submittedName>
</protein>